<dbReference type="RefSeq" id="XP_026192183.1">
    <property type="nucleotide sequence ID" value="XM_026336398.1"/>
</dbReference>
<feature type="compositionally biased region" description="Pro residues" evidence="2">
    <location>
        <begin position="348"/>
        <end position="364"/>
    </location>
</feature>
<keyword evidence="1" id="KW-0175">Coiled coil</keyword>
<feature type="compositionally biased region" description="Basic and acidic residues" evidence="2">
    <location>
        <begin position="685"/>
        <end position="702"/>
    </location>
</feature>
<accession>A0A6P6RWB9</accession>
<feature type="region of interest" description="Disordered" evidence="2">
    <location>
        <begin position="324"/>
        <end position="375"/>
    </location>
</feature>
<reference evidence="4" key="1">
    <citation type="submission" date="2025-08" db="UniProtKB">
        <authorList>
            <consortium name="RefSeq"/>
        </authorList>
    </citation>
    <scope>IDENTIFICATION</scope>
</reference>
<evidence type="ECO:0000256" key="1">
    <source>
        <dbReference type="SAM" id="Coils"/>
    </source>
</evidence>
<dbReference type="Proteomes" id="UP000515125">
    <property type="component" value="Unplaced"/>
</dbReference>
<feature type="compositionally biased region" description="Low complexity" evidence="2">
    <location>
        <begin position="1030"/>
        <end position="1056"/>
    </location>
</feature>
<dbReference type="OrthoDB" id="354827at2759"/>
<feature type="region of interest" description="Disordered" evidence="2">
    <location>
        <begin position="163"/>
        <end position="208"/>
    </location>
</feature>
<evidence type="ECO:0000313" key="3">
    <source>
        <dbReference type="Proteomes" id="UP000515125"/>
    </source>
</evidence>
<evidence type="ECO:0000256" key="2">
    <source>
        <dbReference type="SAM" id="MobiDB-lite"/>
    </source>
</evidence>
<keyword evidence="3" id="KW-1185">Reference proteome</keyword>
<feature type="coiled-coil region" evidence="1">
    <location>
        <begin position="247"/>
        <end position="274"/>
    </location>
</feature>
<feature type="region of interest" description="Disordered" evidence="2">
    <location>
        <begin position="677"/>
        <end position="733"/>
    </location>
</feature>
<feature type="region of interest" description="Disordered" evidence="2">
    <location>
        <begin position="1"/>
        <end position="53"/>
    </location>
</feature>
<sequence length="1341" mass="142556">MSSHSFELSDPASGAPATPEGGEAAEGNGDDLQCSAYKNPRRTTPSPPSEAHTKVAGDAAFIPEDSILVFFPDDLNASGCALRCERKQQATRYQKESKVTFYGPLNEPPTVIRELEASAANAEAGEGLSCLPRQMENFLDCSNSCPHAESRAQHQIEQKALPDRVHSAMAASPATFRKTQSPRGSSSPPEASVATHAAPTDAHQASKAVHTTLTEAPTDESAADRQASSPTAAALSVAAIGGESACEKDLAVEVAKLRALVARLRAENEQLQQAALSHGRSCSANDSARCACSVVVGGKGSGGSEVQGIPSLHRPCASVASCPVGRKEGGTEASSEEASVRRRGAAPGAPPSGKGPPGRPPGGPPSRAEGAAGGGPLGPLGRSGAACLLWGLCPPEKPLSSLRRCCVDHLLLGGSCLAECIIGVDRRGWGEGFFRGVHCLGCRVGCCSLAVLEMREEGQEAYTVAQDPRLIGWFSRPQKSSGGTCLEAKTPGNGRIAAGGAIVKEHSKGSLPPQSKEAASLPPSLRKSISISLSALRRGCTDRRNFLKRLQSDILQCSLSTSAIELLLELVPAMHLASDRRQLWMDAREMLSRHRERSTRPLDDDEAFTSFVLEFGSLHQRLELLLFMNRKNLETHISLLLAQAQVKLDCLAMLRHRAGRLARCVQVAATAAAVVSGIRPPTPRHPPENAEAKAQDSAKENKAPTSAAAAHREETEGDFRQQTAAKSHTATEDPPKFRWPLLFEMVEKHCSFAADGSSDRSRSLLEVLAPHIGKPLDASELALLKRAAQKPLAALLEQQASLVRVLLLLHRAASLAASPGFRDAAGRKQEAAEEKNPRGNPVRAVAVRLLQCCRCSWDDDAPSCLEEREGELQQQQKKKSEGMASQEETADLLLSVIPKLLVSLKERLETLSRLVAQLLREYAAFVCWMGDSESFLPIEGLLPSKTDCKHPSPGGLQSPPLPSFLAAVILPSVQEVQQQAPSKLGPGKVPPKMDAFERLSAFLEKVSHHHTEPLAASCSSRKLLWERRCGSSGSRSGSPSSSSSSSLPLPSPGSSPESKKHPKMSRQKGFLAMKGQADPQPLRVQWQRESSALLPGNAGGLTPGNLRGLLLSRDVAASRQHWELEITAKRLRKVLRSQGAEEKQPAPSAACNFEGGANATIPWSTPLMAQRLNSNAQGGGATPALPLPLSGERSFPEAARKIHVPAEQESKQRSFSLASNPSEFCRGSFASVFCSASENAFGKEATALAACLPAAAALSMGGPPHARVLLHPPRMSLTMSPNMPLPSATCLSLCTSCSLCSSRSTPQISPRGRWRLWRAGSSSPFSTPRAVSASPCPKRGH</sequence>
<feature type="region of interest" description="Disordered" evidence="2">
    <location>
        <begin position="1029"/>
        <end position="1067"/>
    </location>
</feature>
<dbReference type="GeneID" id="34623456"/>
<feature type="region of interest" description="Disordered" evidence="2">
    <location>
        <begin position="1319"/>
        <end position="1341"/>
    </location>
</feature>
<protein>
    <submittedName>
        <fullName evidence="4">Uncharacterized protein LOC34623456</fullName>
    </submittedName>
</protein>
<feature type="compositionally biased region" description="Low complexity" evidence="2">
    <location>
        <begin position="11"/>
        <end position="27"/>
    </location>
</feature>
<gene>
    <name evidence="4" type="primary">LOC34623456</name>
</gene>
<evidence type="ECO:0000313" key="4">
    <source>
        <dbReference type="RefSeq" id="XP_026192183.1"/>
    </source>
</evidence>
<feature type="compositionally biased region" description="Polar residues" evidence="2">
    <location>
        <begin position="177"/>
        <end position="189"/>
    </location>
</feature>
<organism evidence="3 4">
    <name type="scientific">Cyclospora cayetanensis</name>
    <dbReference type="NCBI Taxonomy" id="88456"/>
    <lineage>
        <taxon>Eukaryota</taxon>
        <taxon>Sar</taxon>
        <taxon>Alveolata</taxon>
        <taxon>Apicomplexa</taxon>
        <taxon>Conoidasida</taxon>
        <taxon>Coccidia</taxon>
        <taxon>Eucoccidiorida</taxon>
        <taxon>Eimeriorina</taxon>
        <taxon>Eimeriidae</taxon>
        <taxon>Cyclospora</taxon>
    </lineage>
</organism>
<name>A0A6P6RWB9_9EIME</name>
<proteinExistence type="predicted"/>
<feature type="compositionally biased region" description="Basic and acidic residues" evidence="2">
    <location>
        <begin position="710"/>
        <end position="719"/>
    </location>
</feature>